<gene>
    <name evidence="2" type="ORF">NPIL_21531</name>
</gene>
<proteinExistence type="predicted"/>
<feature type="compositionally biased region" description="Basic and acidic residues" evidence="1">
    <location>
        <begin position="106"/>
        <end position="136"/>
    </location>
</feature>
<dbReference type="AlphaFoldDB" id="A0A8X6Q469"/>
<keyword evidence="3" id="KW-1185">Reference proteome</keyword>
<evidence type="ECO:0000256" key="1">
    <source>
        <dbReference type="SAM" id="MobiDB-lite"/>
    </source>
</evidence>
<protein>
    <submittedName>
        <fullName evidence="2">Uncharacterized protein</fullName>
    </submittedName>
</protein>
<feature type="compositionally biased region" description="Polar residues" evidence="1">
    <location>
        <begin position="1"/>
        <end position="17"/>
    </location>
</feature>
<evidence type="ECO:0000313" key="2">
    <source>
        <dbReference type="EMBL" id="GFT98025.1"/>
    </source>
</evidence>
<name>A0A8X6Q469_NEPPI</name>
<feature type="region of interest" description="Disordered" evidence="1">
    <location>
        <begin position="1"/>
        <end position="20"/>
    </location>
</feature>
<dbReference type="Proteomes" id="UP000887013">
    <property type="component" value="Unassembled WGS sequence"/>
</dbReference>
<evidence type="ECO:0000313" key="3">
    <source>
        <dbReference type="Proteomes" id="UP000887013"/>
    </source>
</evidence>
<organism evidence="2 3">
    <name type="scientific">Nephila pilipes</name>
    <name type="common">Giant wood spider</name>
    <name type="synonym">Nephila maculata</name>
    <dbReference type="NCBI Taxonomy" id="299642"/>
    <lineage>
        <taxon>Eukaryota</taxon>
        <taxon>Metazoa</taxon>
        <taxon>Ecdysozoa</taxon>
        <taxon>Arthropoda</taxon>
        <taxon>Chelicerata</taxon>
        <taxon>Arachnida</taxon>
        <taxon>Araneae</taxon>
        <taxon>Araneomorphae</taxon>
        <taxon>Entelegynae</taxon>
        <taxon>Araneoidea</taxon>
        <taxon>Nephilidae</taxon>
        <taxon>Nephila</taxon>
    </lineage>
</organism>
<dbReference type="EMBL" id="BMAW01026593">
    <property type="protein sequence ID" value="GFT98025.1"/>
    <property type="molecule type" value="Genomic_DNA"/>
</dbReference>
<comment type="caution">
    <text evidence="2">The sequence shown here is derived from an EMBL/GenBank/DDBJ whole genome shotgun (WGS) entry which is preliminary data.</text>
</comment>
<feature type="region of interest" description="Disordered" evidence="1">
    <location>
        <begin position="100"/>
        <end position="136"/>
    </location>
</feature>
<accession>A0A8X6Q469</accession>
<reference evidence="2" key="1">
    <citation type="submission" date="2020-08" db="EMBL/GenBank/DDBJ databases">
        <title>Multicomponent nature underlies the extraordinary mechanical properties of spider dragline silk.</title>
        <authorList>
            <person name="Kono N."/>
            <person name="Nakamura H."/>
            <person name="Mori M."/>
            <person name="Yoshida Y."/>
            <person name="Ohtoshi R."/>
            <person name="Malay A.D."/>
            <person name="Moran D.A.P."/>
            <person name="Tomita M."/>
            <person name="Numata K."/>
            <person name="Arakawa K."/>
        </authorList>
    </citation>
    <scope>NUCLEOTIDE SEQUENCE</scope>
</reference>
<sequence length="180" mass="20885">MATEMECNNSRPSSPRLTQDKETCETLRLMNKRLRFLKMQHEDAYSHVCHIESRYMDRESNFYKGAYGLYLAAKEAAEKHVKTNRIRENHTFAAAVANDPQQMTLRDSDIPAQTEERRNRDYHYNTDSRSRSTENSHSDNFYQAIELIANLGEIFNKLSGLIKHLPSIKAAKGAEIKNMR</sequence>